<gene>
    <name evidence="1" type="ORF">TU35_005000</name>
</gene>
<evidence type="ECO:0000313" key="1">
    <source>
        <dbReference type="EMBL" id="MFB6490593.1"/>
    </source>
</evidence>
<comment type="caution">
    <text evidence="1">The sequence shown here is derived from an EMBL/GenBank/DDBJ whole genome shotgun (WGS) entry which is preliminary data.</text>
</comment>
<evidence type="ECO:0000313" key="2">
    <source>
        <dbReference type="Proteomes" id="UP000033636"/>
    </source>
</evidence>
<protein>
    <submittedName>
        <fullName evidence="1">Uncharacterized protein</fullName>
    </submittedName>
</protein>
<proteinExistence type="predicted"/>
<dbReference type="EMBL" id="JZWT02000011">
    <property type="protein sequence ID" value="MFB6490593.1"/>
    <property type="molecule type" value="Genomic_DNA"/>
</dbReference>
<organism evidence="1 2">
    <name type="scientific">Thermoproteus sp. AZ2</name>
    <dbReference type="NCBI Taxonomy" id="1609232"/>
    <lineage>
        <taxon>Archaea</taxon>
        <taxon>Thermoproteota</taxon>
        <taxon>Thermoprotei</taxon>
        <taxon>Thermoproteales</taxon>
        <taxon>Thermoproteaceae</taxon>
        <taxon>Thermoproteus</taxon>
    </lineage>
</organism>
<name>A0ACC6V0W1_9CREN</name>
<dbReference type="Proteomes" id="UP000033636">
    <property type="component" value="Unassembled WGS sequence"/>
</dbReference>
<sequence>MLSFNTPSALAIGRRGGRLAVLDLESSRVYEEALPADVDLAEVGVEGVEVRGHIALASFSTNIVKAVAVDGEAYTLDSRGLVKLKRAKVSLKNIKMREFGPWDDAYNKALLILKGESALVLGASRAGALLHLSFAGSDKAHIDAALRAVEELRKFGDVSITCSCRLGPMPLEILAKNKNEYILAKIYMNIASDYGQKALVIRGSGGNISKRFTGPLAELNKYIAEVF</sequence>
<accession>A0ACC6V0W1</accession>
<reference evidence="1" key="1">
    <citation type="submission" date="2024-07" db="EMBL/GenBank/DDBJ databases">
        <title>Metagenome and Metagenome-Assembled Genomes of Archaea from a hot spring from the geothermal field of Los Azufres, Mexico.</title>
        <authorList>
            <person name="Marin-Paredes R."/>
            <person name="Martinez-Romero E."/>
            <person name="Servin-Garciduenas L.E."/>
        </authorList>
    </citation>
    <scope>NUCLEOTIDE SEQUENCE</scope>
</reference>